<evidence type="ECO:0000313" key="3">
    <source>
        <dbReference type="Proteomes" id="UP000198440"/>
    </source>
</evidence>
<name>A0A239CUL5_9RHOB</name>
<gene>
    <name evidence="2" type="ORF">SAMN04488078_100845</name>
</gene>
<dbReference type="Gene3D" id="3.10.350.10">
    <property type="entry name" value="LysM domain"/>
    <property type="match status" value="1"/>
</dbReference>
<feature type="domain" description="LysM" evidence="1">
    <location>
        <begin position="146"/>
        <end position="195"/>
    </location>
</feature>
<dbReference type="Pfam" id="PF01476">
    <property type="entry name" value="LysM"/>
    <property type="match status" value="1"/>
</dbReference>
<organism evidence="2 3">
    <name type="scientific">Antarctobacter heliothermus</name>
    <dbReference type="NCBI Taxonomy" id="74033"/>
    <lineage>
        <taxon>Bacteria</taxon>
        <taxon>Pseudomonadati</taxon>
        <taxon>Pseudomonadota</taxon>
        <taxon>Alphaproteobacteria</taxon>
        <taxon>Rhodobacterales</taxon>
        <taxon>Roseobacteraceae</taxon>
        <taxon>Antarctobacter</taxon>
    </lineage>
</organism>
<evidence type="ECO:0000313" key="2">
    <source>
        <dbReference type="EMBL" id="SNS23767.1"/>
    </source>
</evidence>
<dbReference type="OrthoDB" id="370541at2"/>
<accession>A0A239CUL5</accession>
<dbReference type="InterPro" id="IPR036779">
    <property type="entry name" value="LysM_dom_sf"/>
</dbReference>
<dbReference type="InterPro" id="IPR018392">
    <property type="entry name" value="LysM"/>
</dbReference>
<dbReference type="Proteomes" id="UP000198440">
    <property type="component" value="Unassembled WGS sequence"/>
</dbReference>
<dbReference type="SMART" id="SM00257">
    <property type="entry name" value="LysM"/>
    <property type="match status" value="1"/>
</dbReference>
<dbReference type="RefSeq" id="WP_089276996.1">
    <property type="nucleotide sequence ID" value="NZ_FZON01000008.1"/>
</dbReference>
<dbReference type="PROSITE" id="PS51782">
    <property type="entry name" value="LYSM"/>
    <property type="match status" value="1"/>
</dbReference>
<dbReference type="EMBL" id="FZON01000008">
    <property type="protein sequence ID" value="SNS23767.1"/>
    <property type="molecule type" value="Genomic_DNA"/>
</dbReference>
<dbReference type="AlphaFoldDB" id="A0A239CUL5"/>
<reference evidence="2 3" key="1">
    <citation type="submission" date="2017-06" db="EMBL/GenBank/DDBJ databases">
        <authorList>
            <person name="Kim H.J."/>
            <person name="Triplett B.A."/>
        </authorList>
    </citation>
    <scope>NUCLEOTIDE SEQUENCE [LARGE SCALE GENOMIC DNA]</scope>
    <source>
        <strain evidence="2 3">DSM 11445</strain>
    </source>
</reference>
<dbReference type="CDD" id="cd00118">
    <property type="entry name" value="LysM"/>
    <property type="match status" value="1"/>
</dbReference>
<proteinExistence type="predicted"/>
<sequence length="198" mass="20686">MIRMVLLALGFAVVTVALLVAQPGAFGRSAERSAPEPVTRAEPAAIVVPVQPVKTSVVADRGLGYPAGFAVATEDARPVPGRTVADPAGLADADMRRMTWDALSNLNIATGRDNAPGQPGSLLHTIVQRSLGGAPAAPVVRSPVPEIYVVQQGDSLVSIAERVYGDVNMTGPLFAANQSVLRRPDDLRPGQNLILPQN</sequence>
<dbReference type="SUPFAM" id="SSF54106">
    <property type="entry name" value="LysM domain"/>
    <property type="match status" value="1"/>
</dbReference>
<evidence type="ECO:0000259" key="1">
    <source>
        <dbReference type="PROSITE" id="PS51782"/>
    </source>
</evidence>
<protein>
    <submittedName>
        <fullName evidence="2">LysM domain-containing protein</fullName>
    </submittedName>
</protein>